<dbReference type="EMBL" id="AMWN01000001">
    <property type="protein sequence ID" value="EXJ95290.1"/>
    <property type="molecule type" value="Genomic_DNA"/>
</dbReference>
<proteinExistence type="predicted"/>
<gene>
    <name evidence="1" type="ORF">A1O1_00410</name>
</gene>
<dbReference type="GeneID" id="19155318"/>
<protein>
    <submittedName>
        <fullName evidence="1">Uncharacterized protein</fullName>
    </submittedName>
</protein>
<accession>W9Z010</accession>
<name>W9Z010_9EURO</name>
<reference evidence="1 2" key="1">
    <citation type="submission" date="2013-03" db="EMBL/GenBank/DDBJ databases">
        <title>The Genome Sequence of Capronia coronata CBS 617.96.</title>
        <authorList>
            <consortium name="The Broad Institute Genomics Platform"/>
            <person name="Cuomo C."/>
            <person name="de Hoog S."/>
            <person name="Gorbushina A."/>
            <person name="Walker B."/>
            <person name="Young S.K."/>
            <person name="Zeng Q."/>
            <person name="Gargeya S."/>
            <person name="Fitzgerald M."/>
            <person name="Haas B."/>
            <person name="Abouelleil A."/>
            <person name="Allen A.W."/>
            <person name="Alvarado L."/>
            <person name="Arachchi H.M."/>
            <person name="Berlin A.M."/>
            <person name="Chapman S.B."/>
            <person name="Gainer-Dewar J."/>
            <person name="Goldberg J."/>
            <person name="Griggs A."/>
            <person name="Gujja S."/>
            <person name="Hansen M."/>
            <person name="Howarth C."/>
            <person name="Imamovic A."/>
            <person name="Ireland A."/>
            <person name="Larimer J."/>
            <person name="McCowan C."/>
            <person name="Murphy C."/>
            <person name="Pearson M."/>
            <person name="Poon T.W."/>
            <person name="Priest M."/>
            <person name="Roberts A."/>
            <person name="Saif S."/>
            <person name="Shea T."/>
            <person name="Sisk P."/>
            <person name="Sykes S."/>
            <person name="Wortman J."/>
            <person name="Nusbaum C."/>
            <person name="Birren B."/>
        </authorList>
    </citation>
    <scope>NUCLEOTIDE SEQUENCE [LARGE SCALE GENOMIC DNA]</scope>
    <source>
        <strain evidence="1 2">CBS 617.96</strain>
    </source>
</reference>
<dbReference type="HOGENOM" id="CLU_566180_0_0_1"/>
<organism evidence="1 2">
    <name type="scientific">Capronia coronata CBS 617.96</name>
    <dbReference type="NCBI Taxonomy" id="1182541"/>
    <lineage>
        <taxon>Eukaryota</taxon>
        <taxon>Fungi</taxon>
        <taxon>Dikarya</taxon>
        <taxon>Ascomycota</taxon>
        <taxon>Pezizomycotina</taxon>
        <taxon>Eurotiomycetes</taxon>
        <taxon>Chaetothyriomycetidae</taxon>
        <taxon>Chaetothyriales</taxon>
        <taxon>Herpotrichiellaceae</taxon>
        <taxon>Capronia</taxon>
    </lineage>
</organism>
<dbReference type="eggNOG" id="ENOG502T7B0">
    <property type="taxonomic scope" value="Eukaryota"/>
</dbReference>
<dbReference type="Proteomes" id="UP000019484">
    <property type="component" value="Unassembled WGS sequence"/>
</dbReference>
<comment type="caution">
    <text evidence="1">The sequence shown here is derived from an EMBL/GenBank/DDBJ whole genome shotgun (WGS) entry which is preliminary data.</text>
</comment>
<keyword evidence="2" id="KW-1185">Reference proteome</keyword>
<evidence type="ECO:0000313" key="1">
    <source>
        <dbReference type="EMBL" id="EXJ95290.1"/>
    </source>
</evidence>
<dbReference type="OrthoDB" id="4136242at2759"/>
<evidence type="ECO:0000313" key="2">
    <source>
        <dbReference type="Proteomes" id="UP000019484"/>
    </source>
</evidence>
<dbReference type="RefSeq" id="XP_007719519.1">
    <property type="nucleotide sequence ID" value="XM_007721329.1"/>
</dbReference>
<sequence length="482" mass="52504">MNDSNDSDDATGIAAYLASLLEERLSVIESVYLQSPRNIQIILRRQLGRNLGKKEEGGHQPVCRIQGEQALLEALRLLPFADALFTLARIYDAGHIALCKDYGSAKKGKPHNVHFVRDPCIDVSRLTEGILQDQQKRHDEIRLVTGDGLPNVLEATWIPVATMNFDHLPTLESLSEILPGEVSPGKEYAGIGGGGGSDIISASLVGHLLRRNGKEMDLLVSTRTWRTGSQGKAGSKIGVKREVQHHGGPAMLAGNAIAGTYHITPETSTEGRDLETVPIQHHNNIYIVLDQGEEPDGIPEDEKADLPQQFRAVLSQCSKLDTVIVVDTGGDVFGGDFVGFSTPDQDVRVQRAVAQLRNTYPNLVTAVLAPGVDAPADAPEKAKLAGGKIYKLTAEERDLLLDILSGEYRMDGSDPDRFGKTNLCLQAALKGERGWTCLDLPTHVLDTWDNPWSCFAYVRECMCDLILMPLQDLLPLIDPGAV</sequence>
<dbReference type="AlphaFoldDB" id="W9Z010"/>